<dbReference type="Gene3D" id="3.60.15.10">
    <property type="entry name" value="Ribonuclease Z/Hydroxyacylglutathione hydrolase-like"/>
    <property type="match status" value="1"/>
</dbReference>
<reference evidence="7" key="1">
    <citation type="submission" date="2018-04" db="EMBL/GenBank/DDBJ databases">
        <title>Whole genome sequencing of Hypsizygus marmoreus.</title>
        <authorList>
            <person name="Choi I.-G."/>
            <person name="Min B."/>
            <person name="Kim J.-G."/>
            <person name="Kim S."/>
            <person name="Oh Y.-L."/>
            <person name="Kong W.-S."/>
            <person name="Park H."/>
            <person name="Jeong J."/>
            <person name="Song E.-S."/>
        </authorList>
    </citation>
    <scope>NUCLEOTIDE SEQUENCE [LARGE SCALE GENOMIC DNA]</scope>
    <source>
        <strain evidence="7">51987-8</strain>
    </source>
</reference>
<comment type="caution">
    <text evidence="7">The sequence shown here is derived from an EMBL/GenBank/DDBJ whole genome shotgun (WGS) entry which is preliminary data.</text>
</comment>
<dbReference type="SUPFAM" id="SSF56281">
    <property type="entry name" value="Metallo-hydrolase/oxidoreductase"/>
    <property type="match status" value="1"/>
</dbReference>
<dbReference type="STRING" id="39966.A0A369K546"/>
<sequence>MHSSPPLPAPQPDQAYMSVSALEGGLMQLHLEIFVKGAQPGDVLTVPSLAFLLTHSKSSKRVVFDLGCRRDINAHPPITRGFIERFTPYTVPMDVVESLAKGGLKPEDIETVVISHLHYDHIGDHTPFATANFIIGSGIKDRLLNGYPHNPSSHILASSVPLERTTFLSPSAFTTTTTLGPFPRALDLFDDGSMYIVDAAGHMPGHINVLARTSAVGSWIFLAGDSAHHPGMVSGEKEVFYDEGGRLGAPIRCVHEDRDEAVRHIGRMRALSGVRGVQVLLAHDAEWYDENKGTAFWPGRIEPKAL</sequence>
<evidence type="ECO:0000256" key="4">
    <source>
        <dbReference type="ARBA" id="ARBA00022801"/>
    </source>
</evidence>
<keyword evidence="5" id="KW-0862">Zinc</keyword>
<evidence type="ECO:0000313" key="7">
    <source>
        <dbReference type="EMBL" id="RDB25996.1"/>
    </source>
</evidence>
<dbReference type="InterPro" id="IPR001279">
    <property type="entry name" value="Metallo-B-lactamas"/>
</dbReference>
<evidence type="ECO:0000256" key="5">
    <source>
        <dbReference type="ARBA" id="ARBA00022833"/>
    </source>
</evidence>
<dbReference type="PANTHER" id="PTHR42978">
    <property type="entry name" value="QUORUM-QUENCHING LACTONASE YTNP-RELATED-RELATED"/>
    <property type="match status" value="1"/>
</dbReference>
<dbReference type="GO" id="GO:0046872">
    <property type="term" value="F:metal ion binding"/>
    <property type="evidence" value="ECO:0007669"/>
    <property type="project" value="UniProtKB-KW"/>
</dbReference>
<feature type="domain" description="Metallo-beta-lactamase" evidence="6">
    <location>
        <begin position="48"/>
        <end position="132"/>
    </location>
</feature>
<dbReference type="InParanoid" id="A0A369K546"/>
<keyword evidence="4" id="KW-0378">Hydrolase</keyword>
<dbReference type="PANTHER" id="PTHR42978:SF2">
    <property type="entry name" value="102 KBASES UNSTABLE REGION: FROM 1 TO 119443"/>
    <property type="match status" value="1"/>
</dbReference>
<dbReference type="AlphaFoldDB" id="A0A369K546"/>
<dbReference type="GO" id="GO:0016787">
    <property type="term" value="F:hydrolase activity"/>
    <property type="evidence" value="ECO:0007669"/>
    <property type="project" value="UniProtKB-KW"/>
</dbReference>
<evidence type="ECO:0000259" key="6">
    <source>
        <dbReference type="Pfam" id="PF00753"/>
    </source>
</evidence>
<comment type="similarity">
    <text evidence="2">Belongs to the metallo-beta-lactamase superfamily.</text>
</comment>
<evidence type="ECO:0000256" key="3">
    <source>
        <dbReference type="ARBA" id="ARBA00022723"/>
    </source>
</evidence>
<dbReference type="OrthoDB" id="10250730at2759"/>
<dbReference type="Proteomes" id="UP000076154">
    <property type="component" value="Unassembled WGS sequence"/>
</dbReference>
<dbReference type="InterPro" id="IPR036866">
    <property type="entry name" value="RibonucZ/Hydroxyglut_hydro"/>
</dbReference>
<accession>A0A369K546</accession>
<evidence type="ECO:0000256" key="2">
    <source>
        <dbReference type="ARBA" id="ARBA00007749"/>
    </source>
</evidence>
<evidence type="ECO:0000256" key="1">
    <source>
        <dbReference type="ARBA" id="ARBA00001947"/>
    </source>
</evidence>
<name>A0A369K546_HYPMA</name>
<keyword evidence="8" id="KW-1185">Reference proteome</keyword>
<evidence type="ECO:0000313" key="8">
    <source>
        <dbReference type="Proteomes" id="UP000076154"/>
    </source>
</evidence>
<organism evidence="7 8">
    <name type="scientific">Hypsizygus marmoreus</name>
    <name type="common">White beech mushroom</name>
    <name type="synonym">Agaricus marmoreus</name>
    <dbReference type="NCBI Taxonomy" id="39966"/>
    <lineage>
        <taxon>Eukaryota</taxon>
        <taxon>Fungi</taxon>
        <taxon>Dikarya</taxon>
        <taxon>Basidiomycota</taxon>
        <taxon>Agaricomycotina</taxon>
        <taxon>Agaricomycetes</taxon>
        <taxon>Agaricomycetidae</taxon>
        <taxon>Agaricales</taxon>
        <taxon>Tricholomatineae</taxon>
        <taxon>Lyophyllaceae</taxon>
        <taxon>Hypsizygus</taxon>
    </lineage>
</organism>
<gene>
    <name evidence="7" type="ORF">Hypma_006559</name>
</gene>
<dbReference type="CDD" id="cd07730">
    <property type="entry name" value="metallo-hydrolase-like_MBL-fold"/>
    <property type="match status" value="1"/>
</dbReference>
<dbReference type="EMBL" id="LUEZ02000040">
    <property type="protein sequence ID" value="RDB25996.1"/>
    <property type="molecule type" value="Genomic_DNA"/>
</dbReference>
<keyword evidence="3" id="KW-0479">Metal-binding</keyword>
<comment type="cofactor">
    <cofactor evidence="1">
        <name>Zn(2+)</name>
        <dbReference type="ChEBI" id="CHEBI:29105"/>
    </cofactor>
</comment>
<dbReference type="Pfam" id="PF00753">
    <property type="entry name" value="Lactamase_B"/>
    <property type="match status" value="1"/>
</dbReference>
<dbReference type="InterPro" id="IPR051013">
    <property type="entry name" value="MBL_superfamily_lactonases"/>
</dbReference>
<protein>
    <recommendedName>
        <fullName evidence="6">Metallo-beta-lactamase domain-containing protein</fullName>
    </recommendedName>
</protein>
<proteinExistence type="inferred from homology"/>